<feature type="domain" description="Centromere protein J C-terminal" evidence="4">
    <location>
        <begin position="1057"/>
        <end position="1090"/>
    </location>
</feature>
<proteinExistence type="inferred from homology"/>
<feature type="region of interest" description="Disordered" evidence="3">
    <location>
        <begin position="267"/>
        <end position="290"/>
    </location>
</feature>
<comment type="similarity">
    <text evidence="1">Belongs to the TCP10 family.</text>
</comment>
<feature type="compositionally biased region" description="Acidic residues" evidence="3">
    <location>
        <begin position="574"/>
        <end position="583"/>
    </location>
</feature>
<evidence type="ECO:0000313" key="7">
    <source>
        <dbReference type="Proteomes" id="UP001627154"/>
    </source>
</evidence>
<gene>
    <name evidence="6" type="ORF">TKK_014065</name>
</gene>
<protein>
    <recommendedName>
        <fullName evidence="8">Centromere protein J C-terminal domain-containing protein</fullName>
    </recommendedName>
</protein>
<dbReference type="Proteomes" id="UP001627154">
    <property type="component" value="Unassembled WGS sequence"/>
</dbReference>
<keyword evidence="2" id="KW-0175">Coiled coil</keyword>
<comment type="caution">
    <text evidence="6">The sequence shown here is derived from an EMBL/GenBank/DDBJ whole genome shotgun (WGS) entry which is preliminary data.</text>
</comment>
<evidence type="ECO:0000256" key="1">
    <source>
        <dbReference type="ARBA" id="ARBA00005627"/>
    </source>
</evidence>
<dbReference type="InterPro" id="IPR009852">
    <property type="entry name" value="CENPJ_C_dom"/>
</dbReference>
<evidence type="ECO:0000313" key="6">
    <source>
        <dbReference type="EMBL" id="KAL3391347.1"/>
    </source>
</evidence>
<dbReference type="InterPro" id="IPR058029">
    <property type="entry name" value="Tubulin-bd_CENPJ"/>
</dbReference>
<feature type="coiled-coil region" evidence="2">
    <location>
        <begin position="687"/>
        <end position="784"/>
    </location>
</feature>
<feature type="domain" description="Centromere protein J C-terminal" evidence="4">
    <location>
        <begin position="1020"/>
        <end position="1050"/>
    </location>
</feature>
<dbReference type="Pfam" id="PF25779">
    <property type="entry name" value="Tubulin-bind_CPAP"/>
    <property type="match status" value="1"/>
</dbReference>
<dbReference type="InterPro" id="IPR026581">
    <property type="entry name" value="TCP10L/CENPJ"/>
</dbReference>
<reference evidence="6 7" key="1">
    <citation type="journal article" date="2024" name="bioRxiv">
        <title>A reference genome for Trichogramma kaykai: A tiny desert-dwelling parasitoid wasp with competing sex-ratio distorters.</title>
        <authorList>
            <person name="Culotta J."/>
            <person name="Lindsey A.R."/>
        </authorList>
    </citation>
    <scope>NUCLEOTIDE SEQUENCE [LARGE SCALE GENOMIC DNA]</scope>
    <source>
        <strain evidence="6 7">KSX58</strain>
    </source>
</reference>
<feature type="compositionally biased region" description="Polar residues" evidence="3">
    <location>
        <begin position="335"/>
        <end position="345"/>
    </location>
</feature>
<dbReference type="AlphaFoldDB" id="A0ABD2WFR0"/>
<dbReference type="InterPro" id="IPR047002">
    <property type="entry name" value="Tcp10_C_sf"/>
</dbReference>
<name>A0ABD2WFR0_9HYME</name>
<dbReference type="EMBL" id="JBJJXI010000111">
    <property type="protein sequence ID" value="KAL3391347.1"/>
    <property type="molecule type" value="Genomic_DNA"/>
</dbReference>
<feature type="compositionally biased region" description="Polar residues" evidence="3">
    <location>
        <begin position="881"/>
        <end position="904"/>
    </location>
</feature>
<feature type="region of interest" description="Disordered" evidence="3">
    <location>
        <begin position="880"/>
        <end position="955"/>
    </location>
</feature>
<feature type="coiled-coil region" evidence="2">
    <location>
        <begin position="623"/>
        <end position="650"/>
    </location>
</feature>
<evidence type="ECO:0000259" key="4">
    <source>
        <dbReference type="Pfam" id="PF07202"/>
    </source>
</evidence>
<feature type="compositionally biased region" description="Basic and acidic residues" evidence="3">
    <location>
        <begin position="905"/>
        <end position="918"/>
    </location>
</feature>
<feature type="region of interest" description="Disordered" evidence="3">
    <location>
        <begin position="812"/>
        <end position="832"/>
    </location>
</feature>
<feature type="compositionally biased region" description="Polar residues" evidence="3">
    <location>
        <begin position="925"/>
        <end position="934"/>
    </location>
</feature>
<feature type="region of interest" description="Disordered" evidence="3">
    <location>
        <begin position="533"/>
        <end position="583"/>
    </location>
</feature>
<dbReference type="Gene3D" id="2.60.450.20">
    <property type="match status" value="1"/>
</dbReference>
<evidence type="ECO:0000256" key="3">
    <source>
        <dbReference type="SAM" id="MobiDB-lite"/>
    </source>
</evidence>
<organism evidence="6 7">
    <name type="scientific">Trichogramma kaykai</name>
    <dbReference type="NCBI Taxonomy" id="54128"/>
    <lineage>
        <taxon>Eukaryota</taxon>
        <taxon>Metazoa</taxon>
        <taxon>Ecdysozoa</taxon>
        <taxon>Arthropoda</taxon>
        <taxon>Hexapoda</taxon>
        <taxon>Insecta</taxon>
        <taxon>Pterygota</taxon>
        <taxon>Neoptera</taxon>
        <taxon>Endopterygota</taxon>
        <taxon>Hymenoptera</taxon>
        <taxon>Apocrita</taxon>
        <taxon>Proctotrupomorpha</taxon>
        <taxon>Chalcidoidea</taxon>
        <taxon>Trichogrammatidae</taxon>
        <taxon>Trichogramma</taxon>
    </lineage>
</organism>
<keyword evidence="7" id="KW-1185">Reference proteome</keyword>
<sequence>MAIEASIVEQLHRLRQWQIEEQEKLLQQQQEQREMLSDEQNRRYQALSLSVEEMSLDDEALKDLLTNHKSNNSKNEEDVSLIDFDTPAEALTPSVFANGNHCSPYSSLNKENAKVNSANLEVPNMKLTVRNAKTDDKPKIDCNNLINQNNYSSDFSLDESAFLSVSNPGRKSISIDDTPVPPPVKNFQQLLEDKLKDTETVSMENTPVKNKPVVKRPFLKKGEGLARFMPNANNGIKAQKKCAMKPKSASFTDGTISSNSKITKTSNLGRCNSIPKSKISNSKKSITNNIPPVAQNKLNLKNVTPPIRKARSKFTATKSNAVQTQPSPLDKKKVLQTSSDANSSDIDTKNKRELEEVRVFELLEDKAENSSFCSTSSTVIAFLQQSTPLKAKALLHSASKHKISLDDVGSDTLDEIVQTTKKNYPWLERIRKPVNKQLIKVDGNKKSKIDSATQWDNIPLSKIKNDKTIAGTILPYGTDVDLHYDDYSIQETSNLNDTNISLHVRFSEYNEYKTLTDTSSLSSDSQTVINHENENRAWSDCSATPDTSDAESVISKSKNDDNNSEHNGYAENVYTDDDEDDETIDGKYEETEHNEDSEAETGTGLVDVTLQTEKKEEIQTIKSELLKQRLQELEHEIEIFRKESASLAAQRLKLGEERTKLQEERIAMQRGIRDKEESLEIEKKKMEGILLEEKKRLAREKAALENRMKDAHDKAQKSKQDRMELQALKDEMEDLKEDFAQRESKWSATSARQRSQIRVLQTENSKLKQEIEKLQQRKANTNKIKRPVASSNTKAIHQINKYLAERKRTSIGRSSEPVYQEEQKPCESVDSQSDLELEHVELEIPQEPEEEDQQKVMKTAESIARTRILYENLLKEATDGLSETQSARKSLTTTPSSHQLNQQAKHSDQTPEENRSAEDLEPTVLVTNLQNSRVVTGEERDENANKTHPAKSNGKQIVREVHHPDGRAEYWYPNGNVKKVFPDTGITKIIYYNGDVREADRNGVVKYFYAATRTWHTTLPDGLEILEFPDGQVERRSKDGTIEVSFADGSARIVQADGSEKWLLRDGTVAETSADGEKILTMPNGQREIHTKDHKRREYPDGTVKFLYPDGVQETRYANGRIRMKDKNGTLIMDTHQ</sequence>
<evidence type="ECO:0000259" key="5">
    <source>
        <dbReference type="Pfam" id="PF25779"/>
    </source>
</evidence>
<evidence type="ECO:0000256" key="2">
    <source>
        <dbReference type="SAM" id="Coils"/>
    </source>
</evidence>
<dbReference type="PANTHER" id="PTHR10331:SF6">
    <property type="entry name" value="SPINDLE ASSEMBLY ABNORMAL 4"/>
    <property type="match status" value="1"/>
</dbReference>
<feature type="domain" description="CENPJ tubulin-binding region" evidence="5">
    <location>
        <begin position="179"/>
        <end position="228"/>
    </location>
</feature>
<dbReference type="PANTHER" id="PTHR10331">
    <property type="entry name" value="T COMPLEX PROTEIN 10"/>
    <property type="match status" value="1"/>
</dbReference>
<feature type="region of interest" description="Disordered" evidence="3">
    <location>
        <begin position="313"/>
        <end position="347"/>
    </location>
</feature>
<feature type="compositionally biased region" description="Basic and acidic residues" evidence="3">
    <location>
        <begin position="936"/>
        <end position="945"/>
    </location>
</feature>
<evidence type="ECO:0008006" key="8">
    <source>
        <dbReference type="Google" id="ProtNLM"/>
    </source>
</evidence>
<feature type="domain" description="Centromere protein J C-terminal" evidence="4">
    <location>
        <begin position="1095"/>
        <end position="1123"/>
    </location>
</feature>
<dbReference type="Pfam" id="PF07202">
    <property type="entry name" value="Tcp10_C"/>
    <property type="match status" value="3"/>
</dbReference>
<feature type="compositionally biased region" description="Polar residues" evidence="3">
    <location>
        <begin position="314"/>
        <end position="327"/>
    </location>
</feature>
<accession>A0ABD2WFR0</accession>